<dbReference type="Proteomes" id="UP001307889">
    <property type="component" value="Chromosome 4"/>
</dbReference>
<dbReference type="InterPro" id="IPR001478">
    <property type="entry name" value="PDZ"/>
</dbReference>
<evidence type="ECO:0000313" key="4">
    <source>
        <dbReference type="Proteomes" id="UP001307889"/>
    </source>
</evidence>
<feature type="region of interest" description="Disordered" evidence="1">
    <location>
        <begin position="512"/>
        <end position="763"/>
    </location>
</feature>
<feature type="compositionally biased region" description="Polar residues" evidence="1">
    <location>
        <begin position="727"/>
        <end position="744"/>
    </location>
</feature>
<feature type="region of interest" description="Disordered" evidence="1">
    <location>
        <begin position="1154"/>
        <end position="1191"/>
    </location>
</feature>
<feature type="compositionally biased region" description="Pro residues" evidence="1">
    <location>
        <begin position="685"/>
        <end position="695"/>
    </location>
</feature>
<gene>
    <name evidence="3" type="ORF">NTJ_05742</name>
</gene>
<feature type="region of interest" description="Disordered" evidence="1">
    <location>
        <begin position="797"/>
        <end position="921"/>
    </location>
</feature>
<sequence>MCEDPPPLFVKDSVSRINQRATAQVPVRRLVQFNTVSNDGTSCIKFNTFSNGQGNSAGNKNENRSYHSNRSNHRRSASKHFNHGVKSNDGLKEAKNFQNAVTDPYNRILPESKYSIDSLLLSRANCNGLPEPSINRDFKSVPNGLNRITSYEPKAHHKCLGFHVIEKHWVQKCIGYDSFVNQYQNSSLKGVELCKACKSMLNSDSSKLKGAGQDRLGIYIKSVVKGGAADADGRLQAGDQLLKVDGQSLVGITQEKAAEYLVRTGPIVTLEVAKQGAIYHGLATLLSQPSPIMARGPRRMSERDLPSRVLSEQQNQPGRPQLPPHAPQMHSSKSVPSLNTGSHELERPMMNLNQTVAGNSNTMPKPNHEVFNPGYSRTSSTNSIPQKSYDGQIHPNQHHIRSRSSQNLADQRQPVLPMNHANHRPPPSANILHPNNMANYQPPPYTGGPQQHPQGHPGHPGPPYQGQPPQPGMAPHPAYHPHPPQHSQQPLDSPGADGERFYQNLSIYRNQDVIPNGYAQPQNGISRGKMPSPQDERTPMNVNKMQPSLRGSQSSLQSRSTSDGTNQMVRDRPASAYLPNNYHPQLPPQGMQARSQSSRDMLRQEAKIQEMTEEVRRREMRVTSPQQRPLMTQGGVVGAPMQGSPLRYPQGGPYADNGPLGGYAPNHNSTASGRLSQQPPDYADSPPPPPPPPSTTHPLYQTQRGPEPARYAASGGEPPRGSYFPSPGNQQDKQQYLYQGSNPWQREEKEREAERRRNAARHWRDQQINELLSLPNRNPQQEEHLRALKLEREFERRAEELEEEEEEDQEAAERVQGLLRVAQQKDERRSVRGPAPQLSSNQNSPNQQQPYSPHTTPTSQTNGPIARTPLSSNQMPSSYSSSSAEEKARLQRLKELRMKQAEVEAERMKKKQEEELRSQGIEPVSSTHMTSRTAAMNSSSTMSRTLTSTSNLRLDNLVINTPANVTPNSHYHNNNGYSSSQASPAGQRLDMMLGQTPNGNAPLPPERGSSFAIMSQTQNVNTSRTTTSTATASPLANNNNNINNSQMTTPTAKRVSFQDPTPPPPPSNPAPPLDNIHEDPNHFINEAENMLASPTSPETPFTGNTPGVIGAQEVYRDPRQRRLAEQQHQKMMTKGAIPEQLSFKEKMKMFAMETGEDATPKDKVKISRAQRDIDNIGSPTTPNNNTSAQGD</sequence>
<accession>A0ABN7ARE6</accession>
<feature type="compositionally biased region" description="Basic and acidic residues" evidence="1">
    <location>
        <begin position="600"/>
        <end position="621"/>
    </location>
</feature>
<dbReference type="PROSITE" id="PS50106">
    <property type="entry name" value="PDZ"/>
    <property type="match status" value="1"/>
</dbReference>
<feature type="compositionally biased region" description="Polar residues" evidence="1">
    <location>
        <begin position="666"/>
        <end position="679"/>
    </location>
</feature>
<feature type="compositionally biased region" description="Polar residues" evidence="1">
    <location>
        <begin position="1177"/>
        <end position="1191"/>
    </location>
</feature>
<keyword evidence="4" id="KW-1185">Reference proteome</keyword>
<feature type="region of interest" description="Disordered" evidence="1">
    <location>
        <begin position="355"/>
        <end position="499"/>
    </location>
</feature>
<reference evidence="3 4" key="1">
    <citation type="submission" date="2023-09" db="EMBL/GenBank/DDBJ databases">
        <title>Nesidiocoris tenuis whole genome shotgun sequence.</title>
        <authorList>
            <person name="Shibata T."/>
            <person name="Shimoda M."/>
            <person name="Kobayashi T."/>
            <person name="Uehara T."/>
        </authorList>
    </citation>
    <scope>NUCLEOTIDE SEQUENCE [LARGE SCALE GENOMIC DNA]</scope>
    <source>
        <strain evidence="3 4">Japan</strain>
    </source>
</reference>
<name>A0ABN7ARE6_9HEMI</name>
<proteinExistence type="predicted"/>
<dbReference type="InterPro" id="IPR028842">
    <property type="entry name" value="Afadin"/>
</dbReference>
<dbReference type="PANTHER" id="PTHR10398">
    <property type="entry name" value="AFADIN"/>
    <property type="match status" value="1"/>
</dbReference>
<feature type="compositionally biased region" description="Basic and acidic residues" evidence="1">
    <location>
        <begin position="745"/>
        <end position="763"/>
    </location>
</feature>
<feature type="compositionally biased region" description="Low complexity" evidence="1">
    <location>
        <begin position="447"/>
        <end position="457"/>
    </location>
</feature>
<feature type="compositionally biased region" description="Pro residues" evidence="1">
    <location>
        <begin position="1060"/>
        <end position="1072"/>
    </location>
</feature>
<feature type="compositionally biased region" description="Basic and acidic residues" evidence="1">
    <location>
        <begin position="884"/>
        <end position="917"/>
    </location>
</feature>
<feature type="compositionally biased region" description="Low complexity" evidence="1">
    <location>
        <begin position="548"/>
        <end position="565"/>
    </location>
</feature>
<dbReference type="Pfam" id="PF00595">
    <property type="entry name" value="PDZ"/>
    <property type="match status" value="1"/>
</dbReference>
<feature type="compositionally biased region" description="Low complexity" evidence="1">
    <location>
        <begin position="871"/>
        <end position="883"/>
    </location>
</feature>
<feature type="compositionally biased region" description="Polar residues" evidence="1">
    <location>
        <begin position="329"/>
        <end position="342"/>
    </location>
</feature>
<protein>
    <submittedName>
        <fullName evidence="3">DIL domain</fullName>
    </submittedName>
</protein>
<feature type="domain" description="PDZ" evidence="2">
    <location>
        <begin position="190"/>
        <end position="276"/>
    </location>
</feature>
<feature type="compositionally biased region" description="Acidic residues" evidence="1">
    <location>
        <begin position="800"/>
        <end position="810"/>
    </location>
</feature>
<dbReference type="EMBL" id="AP028912">
    <property type="protein sequence ID" value="BES92932.1"/>
    <property type="molecule type" value="Genomic_DNA"/>
</dbReference>
<feature type="compositionally biased region" description="Polar residues" evidence="1">
    <location>
        <begin position="355"/>
        <end position="364"/>
    </location>
</feature>
<dbReference type="SUPFAM" id="SSF50156">
    <property type="entry name" value="PDZ domain-like"/>
    <property type="match status" value="1"/>
</dbReference>
<dbReference type="SMART" id="SM00228">
    <property type="entry name" value="PDZ"/>
    <property type="match status" value="1"/>
</dbReference>
<feature type="compositionally biased region" description="Basic residues" evidence="1">
    <location>
        <begin position="70"/>
        <end position="83"/>
    </location>
</feature>
<feature type="compositionally biased region" description="Basic and acidic residues" evidence="1">
    <location>
        <begin position="1158"/>
        <end position="1174"/>
    </location>
</feature>
<feature type="region of interest" description="Disordered" evidence="1">
    <location>
        <begin position="290"/>
        <end position="343"/>
    </location>
</feature>
<evidence type="ECO:0000313" key="3">
    <source>
        <dbReference type="EMBL" id="BES92932.1"/>
    </source>
</evidence>
<feature type="compositionally biased region" description="Low complexity" evidence="1">
    <location>
        <begin position="834"/>
        <end position="853"/>
    </location>
</feature>
<feature type="compositionally biased region" description="Pro residues" evidence="1">
    <location>
        <begin position="459"/>
        <end position="484"/>
    </location>
</feature>
<dbReference type="InterPro" id="IPR036034">
    <property type="entry name" value="PDZ_sf"/>
</dbReference>
<feature type="compositionally biased region" description="Polar residues" evidence="1">
    <location>
        <begin position="854"/>
        <end position="863"/>
    </location>
</feature>
<dbReference type="PANTHER" id="PTHR10398:SF2">
    <property type="entry name" value="AFADIN"/>
    <property type="match status" value="1"/>
</dbReference>
<feature type="compositionally biased region" description="Low complexity" evidence="1">
    <location>
        <begin position="1026"/>
        <end position="1049"/>
    </location>
</feature>
<organism evidence="3 4">
    <name type="scientific">Nesidiocoris tenuis</name>
    <dbReference type="NCBI Taxonomy" id="355587"/>
    <lineage>
        <taxon>Eukaryota</taxon>
        <taxon>Metazoa</taxon>
        <taxon>Ecdysozoa</taxon>
        <taxon>Arthropoda</taxon>
        <taxon>Hexapoda</taxon>
        <taxon>Insecta</taxon>
        <taxon>Pterygota</taxon>
        <taxon>Neoptera</taxon>
        <taxon>Paraneoptera</taxon>
        <taxon>Hemiptera</taxon>
        <taxon>Heteroptera</taxon>
        <taxon>Panheteroptera</taxon>
        <taxon>Cimicomorpha</taxon>
        <taxon>Miridae</taxon>
        <taxon>Dicyphina</taxon>
        <taxon>Nesidiocoris</taxon>
    </lineage>
</organism>
<evidence type="ECO:0000256" key="1">
    <source>
        <dbReference type="SAM" id="MobiDB-lite"/>
    </source>
</evidence>
<feature type="compositionally biased region" description="Polar residues" evidence="1">
    <location>
        <begin position="375"/>
        <end position="386"/>
    </location>
</feature>
<evidence type="ECO:0000259" key="2">
    <source>
        <dbReference type="PROSITE" id="PS50106"/>
    </source>
</evidence>
<feature type="region of interest" description="Disordered" evidence="1">
    <location>
        <begin position="1026"/>
        <end position="1080"/>
    </location>
</feature>
<dbReference type="Gene3D" id="2.30.42.10">
    <property type="match status" value="1"/>
</dbReference>
<feature type="compositionally biased region" description="Polar residues" evidence="1">
    <location>
        <begin position="49"/>
        <end position="60"/>
    </location>
</feature>
<feature type="region of interest" description="Disordered" evidence="1">
    <location>
        <begin position="49"/>
        <end position="93"/>
    </location>
</feature>